<evidence type="ECO:0000313" key="9">
    <source>
        <dbReference type="Proteomes" id="UP000175679"/>
    </source>
</evidence>
<keyword evidence="3 6" id="KW-0479">Metal-binding</keyword>
<dbReference type="PANTHER" id="PTHR47870:SF4">
    <property type="entry name" value="CYTOCHROME C-TYPE BIOGENESIS PROTEIN CYCH"/>
    <property type="match status" value="1"/>
</dbReference>
<organism evidence="8 9">
    <name type="scientific">Wolbachia pipientis</name>
    <dbReference type="NCBI Taxonomy" id="955"/>
    <lineage>
        <taxon>Bacteria</taxon>
        <taxon>Pseudomonadati</taxon>
        <taxon>Pseudomonadota</taxon>
        <taxon>Alphaproteobacteria</taxon>
        <taxon>Rickettsiales</taxon>
        <taxon>Anaplasmataceae</taxon>
        <taxon>Wolbachieae</taxon>
        <taxon>Wolbachia</taxon>
    </lineage>
</organism>
<dbReference type="OrthoDB" id="9804975at2"/>
<dbReference type="InterPro" id="IPR051263">
    <property type="entry name" value="C-type_cytochrome_biogenesis"/>
</dbReference>
<dbReference type="CDD" id="cd16378">
    <property type="entry name" value="CcmH_N"/>
    <property type="match status" value="1"/>
</dbReference>
<dbReference type="Pfam" id="PF03918">
    <property type="entry name" value="CcmH"/>
    <property type="match status" value="1"/>
</dbReference>
<keyword evidence="2 6" id="KW-0349">Heme</keyword>
<evidence type="ECO:0000256" key="1">
    <source>
        <dbReference type="ARBA" id="ARBA00010342"/>
    </source>
</evidence>
<dbReference type="PANTHER" id="PTHR47870">
    <property type="entry name" value="CYTOCHROME C-TYPE BIOGENESIS PROTEIN CCMH"/>
    <property type="match status" value="1"/>
</dbReference>
<proteinExistence type="inferred from homology"/>
<dbReference type="GO" id="GO:0046872">
    <property type="term" value="F:metal ion binding"/>
    <property type="evidence" value="ECO:0007669"/>
    <property type="project" value="UniProtKB-KW"/>
</dbReference>
<dbReference type="AlphaFoldDB" id="A0A1E7QKI9"/>
<keyword evidence="6" id="KW-1133">Transmembrane helix</keyword>
<keyword evidence="6" id="KW-0812">Transmembrane</keyword>
<keyword evidence="9" id="KW-1185">Reference proteome</keyword>
<sequence length="126" mass="14632">MRVIINLFIMLIFCLNAYAFVLDNKLPDKNMERRATDLFKVIKCPFCSGEVLSESPAYDMREAIRKKISDGYTDQDIITELKALYGDSIIMIPSLKDSTYILWCLPFIVLFIGSYFIYSVIHREIN</sequence>
<feature type="transmembrane region" description="Helical" evidence="6">
    <location>
        <begin position="100"/>
        <end position="121"/>
    </location>
</feature>
<name>A0A1E7QKI9_WOLPI</name>
<accession>A0A1E7QKI9</accession>
<dbReference type="EMBL" id="MJMG01000001">
    <property type="protein sequence ID" value="OEY86991.1"/>
    <property type="molecule type" value="Genomic_DNA"/>
</dbReference>
<dbReference type="Gene3D" id="1.10.8.640">
    <property type="entry name" value="Cytochrome C biogenesis protein"/>
    <property type="match status" value="1"/>
</dbReference>
<evidence type="ECO:0000259" key="7">
    <source>
        <dbReference type="Pfam" id="PF03918"/>
    </source>
</evidence>
<evidence type="ECO:0000256" key="4">
    <source>
        <dbReference type="ARBA" id="ARBA00022729"/>
    </source>
</evidence>
<evidence type="ECO:0000256" key="2">
    <source>
        <dbReference type="ARBA" id="ARBA00022617"/>
    </source>
</evidence>
<reference evidence="8 9" key="1">
    <citation type="submission" date="2016-09" db="EMBL/GenBank/DDBJ databases">
        <title>Genomic evidence for plant-parasitic nematodes as the earliest Wolbachia hosts.</title>
        <authorList>
            <person name="Brown A.M."/>
            <person name="Wasala S.K."/>
            <person name="Howe D.K."/>
            <person name="Peetz A.B."/>
            <person name="Zasada I.A."/>
            <person name="Denver D.R."/>
        </authorList>
    </citation>
    <scope>NUCLEOTIDE SEQUENCE [LARGE SCALE GENOMIC DNA]</scope>
    <source>
        <strain evidence="9">wPpe</strain>
    </source>
</reference>
<dbReference type="InterPro" id="IPR038297">
    <property type="entry name" value="CcmH/CycL/NrfF/Ccl2_sf"/>
</dbReference>
<keyword evidence="6" id="KW-0472">Membrane</keyword>
<gene>
    <name evidence="8" type="ORF">BIY23_00630</name>
</gene>
<comment type="similarity">
    <text evidence="1 6">Belongs to the CcmH/CycL/Ccl2/NrfF family.</text>
</comment>
<evidence type="ECO:0000256" key="3">
    <source>
        <dbReference type="ARBA" id="ARBA00022723"/>
    </source>
</evidence>
<evidence type="ECO:0000256" key="6">
    <source>
        <dbReference type="RuleBase" id="RU364112"/>
    </source>
</evidence>
<dbReference type="GO" id="GO:0005886">
    <property type="term" value="C:plasma membrane"/>
    <property type="evidence" value="ECO:0007669"/>
    <property type="project" value="TreeGrafter"/>
</dbReference>
<comment type="function">
    <text evidence="6">Possible subunit of a heme lyase.</text>
</comment>
<keyword evidence="4 6" id="KW-0732">Signal</keyword>
<evidence type="ECO:0000256" key="5">
    <source>
        <dbReference type="ARBA" id="ARBA00023004"/>
    </source>
</evidence>
<evidence type="ECO:0000313" key="8">
    <source>
        <dbReference type="EMBL" id="OEY86991.1"/>
    </source>
</evidence>
<dbReference type="Proteomes" id="UP000175679">
    <property type="component" value="Unassembled WGS sequence"/>
</dbReference>
<dbReference type="InterPro" id="IPR005616">
    <property type="entry name" value="CcmH/CycL/Ccl2/NrfF_N"/>
</dbReference>
<comment type="caution">
    <text evidence="8">The sequence shown here is derived from an EMBL/GenBank/DDBJ whole genome shotgun (WGS) entry which is preliminary data.</text>
</comment>
<protein>
    <recommendedName>
        <fullName evidence="6">Cytochrome c-type biogenesis protein</fullName>
    </recommendedName>
</protein>
<feature type="domain" description="CcmH/CycL/Ccl2/NrfF N-terminal" evidence="7">
    <location>
        <begin position="8"/>
        <end position="124"/>
    </location>
</feature>
<keyword evidence="5 6" id="KW-0408">Iron</keyword>